<keyword evidence="1" id="KW-0812">Transmembrane</keyword>
<dbReference type="InterPro" id="IPR015943">
    <property type="entry name" value="WD40/YVTN_repeat-like_dom_sf"/>
</dbReference>
<dbReference type="GO" id="GO:0016020">
    <property type="term" value="C:membrane"/>
    <property type="evidence" value="ECO:0007669"/>
    <property type="project" value="InterPro"/>
</dbReference>
<dbReference type="AlphaFoldDB" id="A0AA37WEI8"/>
<dbReference type="Gene3D" id="2.60.40.10">
    <property type="entry name" value="Immunoglobulins"/>
    <property type="match status" value="1"/>
</dbReference>
<protein>
    <recommendedName>
        <fullName evidence="6">Signal transduction histidine kinase internal region domain-containing protein</fullName>
    </recommendedName>
</protein>
<dbReference type="InterPro" id="IPR050640">
    <property type="entry name" value="Bact_2-comp_sensor_kinase"/>
</dbReference>
<dbReference type="Proteomes" id="UP001156666">
    <property type="component" value="Unassembled WGS sequence"/>
</dbReference>
<dbReference type="PANTHER" id="PTHR34220:SF7">
    <property type="entry name" value="SENSOR HISTIDINE KINASE YPDA"/>
    <property type="match status" value="1"/>
</dbReference>
<dbReference type="Pfam" id="PF07495">
    <property type="entry name" value="Y_Y_Y"/>
    <property type="match status" value="1"/>
</dbReference>
<dbReference type="InterPro" id="IPR036890">
    <property type="entry name" value="HATPase_C_sf"/>
</dbReference>
<organism evidence="4 5">
    <name type="scientific">Portibacter lacus</name>
    <dbReference type="NCBI Taxonomy" id="1099794"/>
    <lineage>
        <taxon>Bacteria</taxon>
        <taxon>Pseudomonadati</taxon>
        <taxon>Bacteroidota</taxon>
        <taxon>Saprospiria</taxon>
        <taxon>Saprospirales</taxon>
        <taxon>Haliscomenobacteraceae</taxon>
        <taxon>Portibacter</taxon>
    </lineage>
</organism>
<dbReference type="PANTHER" id="PTHR34220">
    <property type="entry name" value="SENSOR HISTIDINE KINASE YPDA"/>
    <property type="match status" value="1"/>
</dbReference>
<comment type="caution">
    <text evidence="4">The sequence shown here is derived from an EMBL/GenBank/DDBJ whole genome shotgun (WGS) entry which is preliminary data.</text>
</comment>
<feature type="domain" description="Two component regulator three Y" evidence="3">
    <location>
        <begin position="618"/>
        <end position="678"/>
    </location>
</feature>
<proteinExistence type="predicted"/>
<feature type="domain" description="Signal transduction histidine kinase internal region" evidence="2">
    <location>
        <begin position="724"/>
        <end position="803"/>
    </location>
</feature>
<reference evidence="4" key="2">
    <citation type="submission" date="2023-01" db="EMBL/GenBank/DDBJ databases">
        <title>Draft genome sequence of Portibacter lacus strain NBRC 108769.</title>
        <authorList>
            <person name="Sun Q."/>
            <person name="Mori K."/>
        </authorList>
    </citation>
    <scope>NUCLEOTIDE SEQUENCE</scope>
    <source>
        <strain evidence="4">NBRC 108769</strain>
    </source>
</reference>
<evidence type="ECO:0008006" key="6">
    <source>
        <dbReference type="Google" id="ProtNLM"/>
    </source>
</evidence>
<keyword evidence="1" id="KW-1133">Transmembrane helix</keyword>
<feature type="transmembrane region" description="Helical" evidence="1">
    <location>
        <begin position="685"/>
        <end position="703"/>
    </location>
</feature>
<evidence type="ECO:0000313" key="4">
    <source>
        <dbReference type="EMBL" id="GLR16140.1"/>
    </source>
</evidence>
<dbReference type="SUPFAM" id="SSF63825">
    <property type="entry name" value="YWTD domain"/>
    <property type="match status" value="1"/>
</dbReference>
<dbReference type="Gene3D" id="3.30.565.10">
    <property type="entry name" value="Histidine kinase-like ATPase, C-terminal domain"/>
    <property type="match status" value="1"/>
</dbReference>
<dbReference type="Gene3D" id="2.130.10.10">
    <property type="entry name" value="YVTN repeat-like/Quinoprotein amine dehydrogenase"/>
    <property type="match status" value="2"/>
</dbReference>
<evidence type="ECO:0000259" key="2">
    <source>
        <dbReference type="Pfam" id="PF06580"/>
    </source>
</evidence>
<name>A0AA37WEI8_9BACT</name>
<evidence type="ECO:0000259" key="3">
    <source>
        <dbReference type="Pfam" id="PF07495"/>
    </source>
</evidence>
<dbReference type="InterPro" id="IPR010559">
    <property type="entry name" value="Sig_transdc_His_kin_internal"/>
</dbReference>
<sequence>MAKDSSGFLWFESNLGLHRFDGKTFKTFNDLPNSVIPEIQVRPDGKIFITIQDYGIGIYNEFTERFDLFKEPDLFKKAIGFHTKTVFGEGGRVFISLSEHGLFEFDMEKQVFLNLLQKPKIRSILVVDSVPNQLLLAGDSLYLYDISQNVISVISNYRPLQMTLDENGDVWFNNLDRYGFCKVNIETKEETWYEDEEESPTYSMCYVNGEIWSEANAKVVKFNVDEKKWEYFQFGNNEITGIYAEDNGRLWFAQDNKLNVIDPQNQFFHLVPGSEKHSYTSVVKLNDNQYGFISFYTNELHISNLDGKKVQIADKFNKDKKLQFPFSMVRIKDDLWIAFSNGVAKYNIKNQQFERVEFNRYNEFFSGPNKLKLIANKGEHLYISKITDPIILRVNVKTLEIDSIHYTARSDVYMGGLKVDDAGMIQIPSANGILTLNFDSKEQILYPIFLNGKETSLGFIDNFLMEGDDIWLIANSMTYKGKLENDGIYITDEIKREHFNNYSEGMDIIQGFEDSKIILTRAGIKVIKDNSNHFNFWGVDEGLINVDRRTYMKRLDQYLFFMSQGVYYVDEENLSTNNEIPYVQISSFKVNETKVDYDVLKPQENDIKIKFESIDLTKPLDVKYKYRLSPENPWINADYQGNEVYFLDLKPGVYTFEVCAKHKFSDWSNPVFKTFEIKSPFWKKWWFMGGIMLVSGLLIYFYYKYQLVKAAEVSRLKSRMVTLENEALRAQMNPHFIFNSLNSIKSYIIEHSKEDAADYLTSFSDLIRLILANSREELIPIEKELSALELYMDIENIRLEQKFSYRINNEVPDTYIQPLTLQPFIENAIWHGFIHKKGHGMLLIDIKKVADKVIITIEDDGVGRVKSQVIEKKHSRKRSFGILITKERLSRSEIANNIEIEDLTDAEGKGIGTKVSVIIPYQKTKTWPKN</sequence>
<evidence type="ECO:0000313" key="5">
    <source>
        <dbReference type="Proteomes" id="UP001156666"/>
    </source>
</evidence>
<keyword evidence="5" id="KW-1185">Reference proteome</keyword>
<dbReference type="InterPro" id="IPR011123">
    <property type="entry name" value="Y_Y_Y"/>
</dbReference>
<dbReference type="Pfam" id="PF06580">
    <property type="entry name" value="His_kinase"/>
    <property type="match status" value="1"/>
</dbReference>
<dbReference type="EMBL" id="BSOH01000003">
    <property type="protein sequence ID" value="GLR16140.1"/>
    <property type="molecule type" value="Genomic_DNA"/>
</dbReference>
<accession>A0AA37WEI8</accession>
<dbReference type="InterPro" id="IPR013783">
    <property type="entry name" value="Ig-like_fold"/>
</dbReference>
<keyword evidence="1" id="KW-0472">Membrane</keyword>
<reference evidence="4" key="1">
    <citation type="journal article" date="2014" name="Int. J. Syst. Evol. Microbiol.">
        <title>Complete genome sequence of Corynebacterium casei LMG S-19264T (=DSM 44701T), isolated from a smear-ripened cheese.</title>
        <authorList>
            <consortium name="US DOE Joint Genome Institute (JGI-PGF)"/>
            <person name="Walter F."/>
            <person name="Albersmeier A."/>
            <person name="Kalinowski J."/>
            <person name="Ruckert C."/>
        </authorList>
    </citation>
    <scope>NUCLEOTIDE SEQUENCE</scope>
    <source>
        <strain evidence="4">NBRC 108769</strain>
    </source>
</reference>
<dbReference type="GO" id="GO:0000155">
    <property type="term" value="F:phosphorelay sensor kinase activity"/>
    <property type="evidence" value="ECO:0007669"/>
    <property type="project" value="InterPro"/>
</dbReference>
<gene>
    <name evidence="4" type="ORF">GCM10007940_07550</name>
</gene>
<dbReference type="SUPFAM" id="SSF55874">
    <property type="entry name" value="ATPase domain of HSP90 chaperone/DNA topoisomerase II/histidine kinase"/>
    <property type="match status" value="1"/>
</dbReference>
<evidence type="ECO:0000256" key="1">
    <source>
        <dbReference type="SAM" id="Phobius"/>
    </source>
</evidence>